<keyword evidence="3" id="KW-0964">Secreted</keyword>
<dbReference type="Gene3D" id="1.20.140.40">
    <property type="entry name" value="Invertase/pectin methylesterase inhibitor family protein"/>
    <property type="match status" value="1"/>
</dbReference>
<keyword evidence="10" id="KW-1185">Reference proteome</keyword>
<protein>
    <submittedName>
        <fullName evidence="11">Pectinesterase inhibitor 3</fullName>
    </submittedName>
</protein>
<feature type="domain" description="Pectinesterase inhibitor" evidence="9">
    <location>
        <begin position="38"/>
        <end position="217"/>
    </location>
</feature>
<evidence type="ECO:0000256" key="5">
    <source>
        <dbReference type="ARBA" id="ARBA00023157"/>
    </source>
</evidence>
<dbReference type="InterPro" id="IPR006501">
    <property type="entry name" value="Pectinesterase_inhib_dom"/>
</dbReference>
<dbReference type="PANTHER" id="PTHR31080:SF110">
    <property type="entry name" value="PECTINESTERASE INHIBITOR 3"/>
    <property type="match status" value="1"/>
</dbReference>
<dbReference type="KEGG" id="adu:107479072"/>
<dbReference type="Proteomes" id="UP000515211">
    <property type="component" value="Chromosome 3"/>
</dbReference>
<keyword evidence="5" id="KW-1015">Disulfide bond</keyword>
<comment type="similarity">
    <text evidence="6">Belongs to the PMEI family.</text>
</comment>
<keyword evidence="4 8" id="KW-0732">Signal</keyword>
<organism evidence="10 11">
    <name type="scientific">Arachis duranensis</name>
    <name type="common">Wild peanut</name>
    <dbReference type="NCBI Taxonomy" id="130453"/>
    <lineage>
        <taxon>Eukaryota</taxon>
        <taxon>Viridiplantae</taxon>
        <taxon>Streptophyta</taxon>
        <taxon>Embryophyta</taxon>
        <taxon>Tracheophyta</taxon>
        <taxon>Spermatophyta</taxon>
        <taxon>Magnoliopsida</taxon>
        <taxon>eudicotyledons</taxon>
        <taxon>Gunneridae</taxon>
        <taxon>Pentapetalae</taxon>
        <taxon>rosids</taxon>
        <taxon>fabids</taxon>
        <taxon>Fabales</taxon>
        <taxon>Fabaceae</taxon>
        <taxon>Papilionoideae</taxon>
        <taxon>50 kb inversion clade</taxon>
        <taxon>dalbergioids sensu lato</taxon>
        <taxon>Dalbergieae</taxon>
        <taxon>Pterocarpus clade</taxon>
        <taxon>Arachis</taxon>
    </lineage>
</organism>
<feature type="chain" id="PRO_5028354818" evidence="8">
    <location>
        <begin position="28"/>
        <end position="243"/>
    </location>
</feature>
<reference evidence="10" key="1">
    <citation type="journal article" date="2016" name="Nat. Genet.">
        <title>The genome sequences of Arachis duranensis and Arachis ipaensis, the diploid ancestors of cultivated peanut.</title>
        <authorList>
            <person name="Bertioli D.J."/>
            <person name="Cannon S.B."/>
            <person name="Froenicke L."/>
            <person name="Huang G."/>
            <person name="Farmer A.D."/>
            <person name="Cannon E.K."/>
            <person name="Liu X."/>
            <person name="Gao D."/>
            <person name="Clevenger J."/>
            <person name="Dash S."/>
            <person name="Ren L."/>
            <person name="Moretzsohn M.C."/>
            <person name="Shirasawa K."/>
            <person name="Huang W."/>
            <person name="Vidigal B."/>
            <person name="Abernathy B."/>
            <person name="Chu Y."/>
            <person name="Niederhuth C.E."/>
            <person name="Umale P."/>
            <person name="Araujo A.C."/>
            <person name="Kozik A."/>
            <person name="Kim K.D."/>
            <person name="Burow M.D."/>
            <person name="Varshney R.K."/>
            <person name="Wang X."/>
            <person name="Zhang X."/>
            <person name="Barkley N."/>
            <person name="Guimaraes P.M."/>
            <person name="Isobe S."/>
            <person name="Guo B."/>
            <person name="Liao B."/>
            <person name="Stalker H.T."/>
            <person name="Schmitz R.J."/>
            <person name="Scheffler B.E."/>
            <person name="Leal-Bertioli S.C."/>
            <person name="Xun X."/>
            <person name="Jackson S.A."/>
            <person name="Michelmore R."/>
            <person name="Ozias-Akins P."/>
        </authorList>
    </citation>
    <scope>NUCLEOTIDE SEQUENCE [LARGE SCALE GENOMIC DNA]</scope>
    <source>
        <strain evidence="10">cv. V14167</strain>
    </source>
</reference>
<feature type="region of interest" description="Disordered" evidence="7">
    <location>
        <begin position="177"/>
        <end position="200"/>
    </location>
</feature>
<evidence type="ECO:0000256" key="4">
    <source>
        <dbReference type="ARBA" id="ARBA00022729"/>
    </source>
</evidence>
<evidence type="ECO:0000256" key="6">
    <source>
        <dbReference type="ARBA" id="ARBA00038471"/>
    </source>
</evidence>
<reference evidence="11" key="2">
    <citation type="submission" date="2025-08" db="UniProtKB">
        <authorList>
            <consortium name="RefSeq"/>
        </authorList>
    </citation>
    <scope>IDENTIFICATION</scope>
    <source>
        <tissue evidence="11">Whole plant</tissue>
    </source>
</reference>
<feature type="signal peptide" evidence="8">
    <location>
        <begin position="1"/>
        <end position="27"/>
    </location>
</feature>
<dbReference type="FunFam" id="1.20.140.40:FF:000006">
    <property type="entry name" value="Pectinesterase inhibitor 3"/>
    <property type="match status" value="1"/>
</dbReference>
<name>A0A6P4CU92_ARADU</name>
<feature type="region of interest" description="Disordered" evidence="7">
    <location>
        <begin position="96"/>
        <end position="118"/>
    </location>
</feature>
<accession>A0A6P4CU92</accession>
<dbReference type="OrthoDB" id="1430376at2759"/>
<evidence type="ECO:0000256" key="1">
    <source>
        <dbReference type="ARBA" id="ARBA00004271"/>
    </source>
</evidence>
<dbReference type="AlphaFoldDB" id="A0A6P4CU92"/>
<evidence type="ECO:0000313" key="11">
    <source>
        <dbReference type="RefSeq" id="XP_015954710.1"/>
    </source>
</evidence>
<dbReference type="CDD" id="cd15798">
    <property type="entry name" value="PMEI-like_3"/>
    <property type="match status" value="1"/>
</dbReference>
<evidence type="ECO:0000256" key="7">
    <source>
        <dbReference type="SAM" id="MobiDB-lite"/>
    </source>
</evidence>
<feature type="region of interest" description="Disordered" evidence="7">
    <location>
        <begin position="223"/>
        <end position="243"/>
    </location>
</feature>
<evidence type="ECO:0000256" key="8">
    <source>
        <dbReference type="SAM" id="SignalP"/>
    </source>
</evidence>
<evidence type="ECO:0000256" key="3">
    <source>
        <dbReference type="ARBA" id="ARBA00022525"/>
    </source>
</evidence>
<evidence type="ECO:0000259" key="9">
    <source>
        <dbReference type="SMART" id="SM00856"/>
    </source>
</evidence>
<proteinExistence type="inferred from homology"/>
<evidence type="ECO:0000256" key="2">
    <source>
        <dbReference type="ARBA" id="ARBA00022523"/>
    </source>
</evidence>
<dbReference type="GO" id="GO:0004857">
    <property type="term" value="F:enzyme inhibitor activity"/>
    <property type="evidence" value="ECO:0007669"/>
    <property type="project" value="InterPro"/>
</dbReference>
<gene>
    <name evidence="11" type="primary">LOC107479072</name>
</gene>
<sequence length="243" mass="26428">MQTQLGRTIFTFLLLFSSPTFFVFSTASPPSKNNRSNNAQALVRSSCVHTRYPNICLKTLSNYAGPANSPLDVARAALRVSLAHARRACRHLKTLQAPLVGSGPGPNKGPLSSKSKRQRAALSDCIEQMADSVDELKRSLEELQHLETATFRWQMSNAQTWVSAALSNGDSCLDGFGDGSNGGDRGGGGNDRDKKLGRSVKRRVTDVARVTSNALYMINLVGETWPGKPNKHRSSPRGTHFND</sequence>
<dbReference type="SUPFAM" id="SSF101148">
    <property type="entry name" value="Plant invertase/pectin methylesterase inhibitor"/>
    <property type="match status" value="1"/>
</dbReference>
<dbReference type="PANTHER" id="PTHR31080">
    <property type="entry name" value="PECTINESTERASE INHIBITOR-LIKE"/>
    <property type="match status" value="1"/>
</dbReference>
<dbReference type="GeneID" id="107479072"/>
<dbReference type="NCBIfam" id="TIGR01614">
    <property type="entry name" value="PME_inhib"/>
    <property type="match status" value="2"/>
</dbReference>
<dbReference type="RefSeq" id="XP_015954710.1">
    <property type="nucleotide sequence ID" value="XM_016099224.3"/>
</dbReference>
<dbReference type="InterPro" id="IPR035513">
    <property type="entry name" value="Invertase/methylesterase_inhib"/>
</dbReference>
<dbReference type="GO" id="GO:0048046">
    <property type="term" value="C:apoplast"/>
    <property type="evidence" value="ECO:0007669"/>
    <property type="project" value="UniProtKB-SubCell"/>
</dbReference>
<dbReference type="Pfam" id="PF04043">
    <property type="entry name" value="PMEI"/>
    <property type="match status" value="1"/>
</dbReference>
<comment type="subcellular location">
    <subcellularLocation>
        <location evidence="1">Secreted</location>
        <location evidence="1">Extracellular space</location>
        <location evidence="1">Apoplast</location>
    </subcellularLocation>
</comment>
<keyword evidence="2" id="KW-0052">Apoplast</keyword>
<dbReference type="SMART" id="SM00856">
    <property type="entry name" value="PMEI"/>
    <property type="match status" value="1"/>
</dbReference>
<feature type="compositionally biased region" description="Gly residues" evidence="7">
    <location>
        <begin position="177"/>
        <end position="189"/>
    </location>
</feature>
<evidence type="ECO:0000313" key="10">
    <source>
        <dbReference type="Proteomes" id="UP000515211"/>
    </source>
</evidence>
<dbReference type="InterPro" id="IPR051955">
    <property type="entry name" value="PME_Inhibitor"/>
</dbReference>